<evidence type="ECO:0000256" key="1">
    <source>
        <dbReference type="SAM" id="Phobius"/>
    </source>
</evidence>
<feature type="transmembrane region" description="Helical" evidence="1">
    <location>
        <begin position="125"/>
        <end position="143"/>
    </location>
</feature>
<dbReference type="Proteomes" id="UP000550401">
    <property type="component" value="Unassembled WGS sequence"/>
</dbReference>
<evidence type="ECO:0000313" key="3">
    <source>
        <dbReference type="Proteomes" id="UP000550401"/>
    </source>
</evidence>
<reference evidence="2 3" key="1">
    <citation type="submission" date="2020-07" db="EMBL/GenBank/DDBJ databases">
        <title>Genomic Encyclopedia of Type Strains, Phase IV (KMG-V): Genome sequencing to study the core and pangenomes of soil and plant-associated prokaryotes.</title>
        <authorList>
            <person name="Whitman W."/>
        </authorList>
    </citation>
    <scope>NUCLEOTIDE SEQUENCE [LARGE SCALE GENOMIC DNA]</scope>
    <source>
        <strain evidence="2 3">RH2WT43</strain>
    </source>
</reference>
<keyword evidence="1" id="KW-0812">Transmembrane</keyword>
<protein>
    <submittedName>
        <fullName evidence="2">Uncharacterized protein</fullName>
    </submittedName>
</protein>
<keyword evidence="3" id="KW-1185">Reference proteome</keyword>
<comment type="caution">
    <text evidence="2">The sequence shown here is derived from an EMBL/GenBank/DDBJ whole genome shotgun (WGS) entry which is preliminary data.</text>
</comment>
<keyword evidence="1" id="KW-1133">Transmembrane helix</keyword>
<dbReference type="AlphaFoldDB" id="A0A839ETE6"/>
<sequence length="432" mass="47670">MSTPHRHAPSPARAQIVPFWNRLREISLYPTRSGALTTIIVLAVCQLVAFFPLGFFGWIAQLLIWVALYKYAFECLRATADGRLEPPEVAVSVEDSLGWSQIWLQVAFFVLNVAGLVALGPVGGAFVGIFLAVALPGAIMSLAMDQNLGHALNPLTWISIMARLGWPYIAVAALYFVFNISQRYAQALVLPVLPPVISTVVFYFITNYAVVATFHLMGYLIYQYHDEIGYEPAAKTMPLAPRLRDPDQELLDEAAQHIHDNQPEAAAALLGGQLRARGGTEAVHVQYRKVLGVLGRRDELLKHGREWIAVLVAQDKDRRAVDVVRDCQEIDPAFELADPDDVARVARKAVDAGQSQVALRLVSTWYKSHPKHRDVPVNCLLAAKLLAERMGKEDTARALLDRVLQAFPQALAGEVGAYRRFLDTLGAPPARA</sequence>
<accession>A0A839ETE6</accession>
<name>A0A839ETE6_9GAMM</name>
<feature type="transmembrane region" description="Helical" evidence="1">
    <location>
        <begin position="102"/>
        <end position="119"/>
    </location>
</feature>
<organism evidence="2 3">
    <name type="scientific">Dokdonella fugitiva</name>
    <dbReference type="NCBI Taxonomy" id="328517"/>
    <lineage>
        <taxon>Bacteria</taxon>
        <taxon>Pseudomonadati</taxon>
        <taxon>Pseudomonadota</taxon>
        <taxon>Gammaproteobacteria</taxon>
        <taxon>Lysobacterales</taxon>
        <taxon>Rhodanobacteraceae</taxon>
        <taxon>Dokdonella</taxon>
    </lineage>
</organism>
<dbReference type="RefSeq" id="WP_182530051.1">
    <property type="nucleotide sequence ID" value="NZ_JACGXL010000001.1"/>
</dbReference>
<evidence type="ECO:0000313" key="2">
    <source>
        <dbReference type="EMBL" id="MBA8887025.1"/>
    </source>
</evidence>
<feature type="transmembrane region" description="Helical" evidence="1">
    <location>
        <begin position="39"/>
        <end position="68"/>
    </location>
</feature>
<dbReference type="EMBL" id="JACGXL010000001">
    <property type="protein sequence ID" value="MBA8887025.1"/>
    <property type="molecule type" value="Genomic_DNA"/>
</dbReference>
<feature type="transmembrane region" description="Helical" evidence="1">
    <location>
        <begin position="155"/>
        <end position="180"/>
    </location>
</feature>
<gene>
    <name evidence="2" type="ORF">FHW12_001216</name>
</gene>
<proteinExistence type="predicted"/>
<keyword evidence="1" id="KW-0472">Membrane</keyword>